<dbReference type="EMBL" id="JAECVW010000004">
    <property type="protein sequence ID" value="MBH8595470.1"/>
    <property type="molecule type" value="Genomic_DNA"/>
</dbReference>
<feature type="domain" description="GAF" evidence="3">
    <location>
        <begin position="185"/>
        <end position="302"/>
    </location>
</feature>
<dbReference type="Pfam" id="PF01590">
    <property type="entry name" value="GAF"/>
    <property type="match status" value="1"/>
</dbReference>
<keyword evidence="2" id="KW-0812">Transmembrane</keyword>
<keyword evidence="1" id="KW-0175">Coiled coil</keyword>
<feature type="coiled-coil region" evidence="1">
    <location>
        <begin position="61"/>
        <end position="130"/>
    </location>
</feature>
<dbReference type="Gene3D" id="3.30.450.40">
    <property type="match status" value="1"/>
</dbReference>
<name>A0A8I1DFD5_THEIN</name>
<dbReference type="InterPro" id="IPR029016">
    <property type="entry name" value="GAF-like_dom_sf"/>
</dbReference>
<gene>
    <name evidence="4" type="ORF">I8U20_09010</name>
</gene>
<sequence length="319" mass="37039">MTEDLIELLEMLNKNSGWFFDFLVIIIAVGLTATLVIHIYRYATGKNDWLGRSLDEGDQSSQMAMIQLDTCRNEKEELEKKVLLLEQDRQELMDLLKEKDQQIDQQKNQLAKAEDEIEILKSLYEELDSKYNDETYTMSQIMYTIEEVAAAIADQNRFQQNRDEIFMNLLDYLVNTLKNFRKKQPRVIIHVKHPEKNDVLVHFAHSSGHSHRVKIYEPPIHGSAAGRAWRTKEIYYVPDVESPDYEYDQKKNSRKVYRTILCVPIKAGMMEPTRIGVLTITGAPVDAYEDIEIERAALFASLLFPLVYTDLKHRGGNHP</sequence>
<dbReference type="AlphaFoldDB" id="A0A8I1DFD5"/>
<evidence type="ECO:0000259" key="3">
    <source>
        <dbReference type="Pfam" id="PF01590"/>
    </source>
</evidence>
<reference evidence="4 5" key="1">
    <citation type="submission" date="2020-12" db="EMBL/GenBank/DDBJ databases">
        <title>WGS of Thermoactinomyces spp.</title>
        <authorList>
            <person name="Cheng K."/>
        </authorList>
    </citation>
    <scope>NUCLEOTIDE SEQUENCE [LARGE SCALE GENOMIC DNA]</scope>
    <source>
        <strain evidence="5">CICC 10671\DSM 43846</strain>
    </source>
</reference>
<comment type="caution">
    <text evidence="4">The sequence shown here is derived from an EMBL/GenBank/DDBJ whole genome shotgun (WGS) entry which is preliminary data.</text>
</comment>
<evidence type="ECO:0000313" key="4">
    <source>
        <dbReference type="EMBL" id="MBH8595470.1"/>
    </source>
</evidence>
<evidence type="ECO:0000313" key="5">
    <source>
        <dbReference type="Proteomes" id="UP000633619"/>
    </source>
</evidence>
<keyword evidence="5" id="KW-1185">Reference proteome</keyword>
<dbReference type="Proteomes" id="UP000633619">
    <property type="component" value="Unassembled WGS sequence"/>
</dbReference>
<evidence type="ECO:0000256" key="2">
    <source>
        <dbReference type="SAM" id="Phobius"/>
    </source>
</evidence>
<protein>
    <recommendedName>
        <fullName evidence="3">GAF domain-containing protein</fullName>
    </recommendedName>
</protein>
<keyword evidence="2" id="KW-1133">Transmembrane helix</keyword>
<proteinExistence type="predicted"/>
<dbReference type="InterPro" id="IPR003018">
    <property type="entry name" value="GAF"/>
</dbReference>
<organism evidence="4 5">
    <name type="scientific">Thermoactinomyces intermedius</name>
    <dbReference type="NCBI Taxonomy" id="2024"/>
    <lineage>
        <taxon>Bacteria</taxon>
        <taxon>Bacillati</taxon>
        <taxon>Bacillota</taxon>
        <taxon>Bacilli</taxon>
        <taxon>Bacillales</taxon>
        <taxon>Thermoactinomycetaceae</taxon>
        <taxon>Thermoactinomyces</taxon>
    </lineage>
</organism>
<feature type="transmembrane region" description="Helical" evidence="2">
    <location>
        <begin position="18"/>
        <end position="40"/>
    </location>
</feature>
<dbReference type="SUPFAM" id="SSF55781">
    <property type="entry name" value="GAF domain-like"/>
    <property type="match status" value="1"/>
</dbReference>
<dbReference type="RefSeq" id="WP_181732129.1">
    <property type="nucleotide sequence ID" value="NZ_JACEIR010000005.1"/>
</dbReference>
<keyword evidence="2" id="KW-0472">Membrane</keyword>
<accession>A0A8I1DFD5</accession>
<evidence type="ECO:0000256" key="1">
    <source>
        <dbReference type="SAM" id="Coils"/>
    </source>
</evidence>